<dbReference type="EMBL" id="FQUS01000011">
    <property type="protein sequence ID" value="SHF62933.1"/>
    <property type="molecule type" value="Genomic_DNA"/>
</dbReference>
<name>A0A1M5D7C5_9BACT</name>
<accession>A0A1M5D7C5</accession>
<evidence type="ECO:0000313" key="2">
    <source>
        <dbReference type="Proteomes" id="UP000184041"/>
    </source>
</evidence>
<sequence>MSKRRAHFLENPEYHHFKYEQHRIPGMIHIHFLGADAFPFGADIRLRGRDQMNVFFEGFGRPLRNPIKSAKNEKK</sequence>
<protein>
    <submittedName>
        <fullName evidence="1">Uncharacterized protein</fullName>
    </submittedName>
</protein>
<gene>
    <name evidence="1" type="ORF">SAMN05443144_11121</name>
</gene>
<dbReference type="RefSeq" id="WP_073063933.1">
    <property type="nucleotide sequence ID" value="NZ_FQUS01000011.1"/>
</dbReference>
<dbReference type="OrthoDB" id="108649at2"/>
<dbReference type="AlphaFoldDB" id="A0A1M5D7C5"/>
<dbReference type="Proteomes" id="UP000184041">
    <property type="component" value="Unassembled WGS sequence"/>
</dbReference>
<keyword evidence="2" id="KW-1185">Reference proteome</keyword>
<proteinExistence type="predicted"/>
<evidence type="ECO:0000313" key="1">
    <source>
        <dbReference type="EMBL" id="SHF62933.1"/>
    </source>
</evidence>
<organism evidence="1 2">
    <name type="scientific">Fodinibius roseus</name>
    <dbReference type="NCBI Taxonomy" id="1194090"/>
    <lineage>
        <taxon>Bacteria</taxon>
        <taxon>Pseudomonadati</taxon>
        <taxon>Balneolota</taxon>
        <taxon>Balneolia</taxon>
        <taxon>Balneolales</taxon>
        <taxon>Balneolaceae</taxon>
        <taxon>Fodinibius</taxon>
    </lineage>
</organism>
<dbReference type="STRING" id="1194090.SAMN05443144_11121"/>
<reference evidence="1 2" key="1">
    <citation type="submission" date="2016-11" db="EMBL/GenBank/DDBJ databases">
        <authorList>
            <person name="Jaros S."/>
            <person name="Januszkiewicz K."/>
            <person name="Wedrychowicz H."/>
        </authorList>
    </citation>
    <scope>NUCLEOTIDE SEQUENCE [LARGE SCALE GENOMIC DNA]</scope>
    <source>
        <strain evidence="1 2">DSM 21986</strain>
    </source>
</reference>